<evidence type="ECO:0000313" key="3">
    <source>
        <dbReference type="Proteomes" id="UP001487740"/>
    </source>
</evidence>
<gene>
    <name evidence="2" type="ORF">O3P69_002928</name>
</gene>
<name>A0AAW0UJ69_SCYPA</name>
<proteinExistence type="predicted"/>
<keyword evidence="3" id="KW-1185">Reference proteome</keyword>
<feature type="region of interest" description="Disordered" evidence="1">
    <location>
        <begin position="259"/>
        <end position="297"/>
    </location>
</feature>
<dbReference type="AlphaFoldDB" id="A0AAW0UJ69"/>
<dbReference type="EMBL" id="JARAKH010000010">
    <property type="protein sequence ID" value="KAK8399871.1"/>
    <property type="molecule type" value="Genomic_DNA"/>
</dbReference>
<organism evidence="2 3">
    <name type="scientific">Scylla paramamosain</name>
    <name type="common">Mud crab</name>
    <dbReference type="NCBI Taxonomy" id="85552"/>
    <lineage>
        <taxon>Eukaryota</taxon>
        <taxon>Metazoa</taxon>
        <taxon>Ecdysozoa</taxon>
        <taxon>Arthropoda</taxon>
        <taxon>Crustacea</taxon>
        <taxon>Multicrustacea</taxon>
        <taxon>Malacostraca</taxon>
        <taxon>Eumalacostraca</taxon>
        <taxon>Eucarida</taxon>
        <taxon>Decapoda</taxon>
        <taxon>Pleocyemata</taxon>
        <taxon>Brachyura</taxon>
        <taxon>Eubrachyura</taxon>
        <taxon>Portunoidea</taxon>
        <taxon>Portunidae</taxon>
        <taxon>Portuninae</taxon>
        <taxon>Scylla</taxon>
    </lineage>
</organism>
<feature type="region of interest" description="Disordered" evidence="1">
    <location>
        <begin position="365"/>
        <end position="420"/>
    </location>
</feature>
<feature type="region of interest" description="Disordered" evidence="1">
    <location>
        <begin position="324"/>
        <end position="350"/>
    </location>
</feature>
<dbReference type="Proteomes" id="UP001487740">
    <property type="component" value="Unassembled WGS sequence"/>
</dbReference>
<accession>A0AAW0UJ69</accession>
<evidence type="ECO:0000313" key="2">
    <source>
        <dbReference type="EMBL" id="KAK8399871.1"/>
    </source>
</evidence>
<protein>
    <submittedName>
        <fullName evidence="2">Uncharacterized protein</fullName>
    </submittedName>
</protein>
<evidence type="ECO:0000256" key="1">
    <source>
        <dbReference type="SAM" id="MobiDB-lite"/>
    </source>
</evidence>
<reference evidence="2 3" key="1">
    <citation type="submission" date="2023-03" db="EMBL/GenBank/DDBJ databases">
        <title>High-quality genome of Scylla paramamosain provides insights in environmental adaptation.</title>
        <authorList>
            <person name="Zhang L."/>
        </authorList>
    </citation>
    <scope>NUCLEOTIDE SEQUENCE [LARGE SCALE GENOMIC DNA]</scope>
    <source>
        <strain evidence="2">LZ_2023a</strain>
        <tissue evidence="2">Muscle</tissue>
    </source>
</reference>
<feature type="compositionally biased region" description="Basic and acidic residues" evidence="1">
    <location>
        <begin position="339"/>
        <end position="350"/>
    </location>
</feature>
<sequence length="420" mass="45645">MRVADASTKHVNLICLLGVHKPLKRSQGAVLLLRYRLEREQRRGGTGSGHGRAAARGREVWAVGDTTAHLAAVAVSKVTLTSLASLSLDDLCDVEHVYAGHCRCERHSSSLVDDAPSSIQQHYLEEALVVVVVVLMQRCHKHLDCRQGLRKGRRDAGVVQASWRAAAPLPDTRWRRLGVCNPIRRDDLNHPHPAAPGERRGGEQECMGDPEACIWGLVYMEWVCVGAGGAGWAGPAWVVSRVPLTWRIWRASGDTRLRPVGVRQGERGTGLGKEEQGGGKEEEEEEESGVSCRPGAPGGSGTIPALFLAGVPLAIVHSGTEAAATFTDQGRDPHRRRPDLHANKCQSEKCPRVAAPQANTVAQAYSQRHDLQHTPCNPHRHHPTTTTTTTTSSLQQSHHNHIPPPPGHHHLNTTSHQFGG</sequence>
<comment type="caution">
    <text evidence="2">The sequence shown here is derived from an EMBL/GenBank/DDBJ whole genome shotgun (WGS) entry which is preliminary data.</text>
</comment>